<keyword evidence="4 7" id="KW-0812">Transmembrane</keyword>
<dbReference type="EMBL" id="BSDR01000001">
    <property type="protein sequence ID" value="GLI36224.1"/>
    <property type="molecule type" value="Genomic_DNA"/>
</dbReference>
<protein>
    <submittedName>
        <fullName evidence="8">Cation:proton antiporter</fullName>
    </submittedName>
</protein>
<feature type="transmembrane region" description="Helical" evidence="7">
    <location>
        <begin position="75"/>
        <end position="95"/>
    </location>
</feature>
<evidence type="ECO:0000256" key="4">
    <source>
        <dbReference type="ARBA" id="ARBA00022692"/>
    </source>
</evidence>
<evidence type="ECO:0000256" key="5">
    <source>
        <dbReference type="ARBA" id="ARBA00022989"/>
    </source>
</evidence>
<evidence type="ECO:0000313" key="8">
    <source>
        <dbReference type="EMBL" id="GLI36224.1"/>
    </source>
</evidence>
<dbReference type="RefSeq" id="WP_281796459.1">
    <property type="nucleotide sequence ID" value="NZ_BSDR01000001.1"/>
</dbReference>
<dbReference type="InterPro" id="IPR050601">
    <property type="entry name" value="CPA3_antiporter_subunitC"/>
</dbReference>
<dbReference type="PANTHER" id="PTHR34583">
    <property type="entry name" value="ANTIPORTER SUBUNIT MNHC2-RELATED"/>
    <property type="match status" value="1"/>
</dbReference>
<dbReference type="InterPro" id="IPR039428">
    <property type="entry name" value="NUOK/Mnh_C1-like"/>
</dbReference>
<dbReference type="Pfam" id="PF00420">
    <property type="entry name" value="Oxidored_q2"/>
    <property type="match status" value="1"/>
</dbReference>
<dbReference type="PANTHER" id="PTHR34583:SF2">
    <property type="entry name" value="ANTIPORTER SUBUNIT MNHC2-RELATED"/>
    <property type="match status" value="1"/>
</dbReference>
<accession>A0A9W6LAG5</accession>
<feature type="transmembrane region" description="Helical" evidence="7">
    <location>
        <begin position="6"/>
        <end position="21"/>
    </location>
</feature>
<keyword evidence="9" id="KW-1185">Reference proteome</keyword>
<dbReference type="NCBIfam" id="NF009302">
    <property type="entry name" value="PRK12659.1"/>
    <property type="match status" value="1"/>
</dbReference>
<keyword evidence="5 7" id="KW-1133">Transmembrane helix</keyword>
<keyword evidence="6 7" id="KW-0472">Membrane</keyword>
<name>A0A9W6LAG5_9BACT</name>
<evidence type="ECO:0000256" key="7">
    <source>
        <dbReference type="SAM" id="Phobius"/>
    </source>
</evidence>
<evidence type="ECO:0000256" key="3">
    <source>
        <dbReference type="ARBA" id="ARBA00022475"/>
    </source>
</evidence>
<evidence type="ECO:0000313" key="9">
    <source>
        <dbReference type="Proteomes" id="UP001144372"/>
    </source>
</evidence>
<evidence type="ECO:0000256" key="6">
    <source>
        <dbReference type="ARBA" id="ARBA00023136"/>
    </source>
</evidence>
<dbReference type="Gene3D" id="1.10.287.3510">
    <property type="match status" value="1"/>
</dbReference>
<evidence type="ECO:0000256" key="2">
    <source>
        <dbReference type="ARBA" id="ARBA00010388"/>
    </source>
</evidence>
<dbReference type="AlphaFoldDB" id="A0A9W6LAG5"/>
<dbReference type="Proteomes" id="UP001144372">
    <property type="component" value="Unassembled WGS sequence"/>
</dbReference>
<keyword evidence="3" id="KW-1003">Cell membrane</keyword>
<dbReference type="GO" id="GO:0005886">
    <property type="term" value="C:plasma membrane"/>
    <property type="evidence" value="ECO:0007669"/>
    <property type="project" value="UniProtKB-SubCell"/>
</dbReference>
<organism evidence="8 9">
    <name type="scientific">Desulforhabdus amnigena</name>
    <dbReference type="NCBI Taxonomy" id="40218"/>
    <lineage>
        <taxon>Bacteria</taxon>
        <taxon>Pseudomonadati</taxon>
        <taxon>Thermodesulfobacteriota</taxon>
        <taxon>Syntrophobacteria</taxon>
        <taxon>Syntrophobacterales</taxon>
        <taxon>Syntrophobacteraceae</taxon>
        <taxon>Desulforhabdus</taxon>
    </lineage>
</organism>
<comment type="caution">
    <text evidence="8">The sequence shown here is derived from an EMBL/GenBank/DDBJ whole genome shotgun (WGS) entry which is preliminary data.</text>
</comment>
<sequence length="117" mass="12831">MEVALSFVIGGLYAAGFYLVMRRNIVKLIIGLALLGHAANLLIFTMGRLTRGHPPVLHTWDTRLMPPFADPIPEALILTAIVIGFGVQAFATALIRRFYETVGSDDLDEMQSTDSLD</sequence>
<reference evidence="8" key="1">
    <citation type="submission" date="2022-12" db="EMBL/GenBank/DDBJ databases">
        <title>Reference genome sequencing for broad-spectrum identification of bacterial and archaeal isolates by mass spectrometry.</title>
        <authorList>
            <person name="Sekiguchi Y."/>
            <person name="Tourlousse D.M."/>
        </authorList>
    </citation>
    <scope>NUCLEOTIDE SEQUENCE</scope>
    <source>
        <strain evidence="8">ASRB1</strain>
    </source>
</reference>
<comment type="similarity">
    <text evidence="2">Belongs to the CPA3 antiporters (TC 2.A.63) subunit C family.</text>
</comment>
<proteinExistence type="inferred from homology"/>
<comment type="subcellular location">
    <subcellularLocation>
        <location evidence="1">Cell membrane</location>
        <topology evidence="1">Multi-pass membrane protein</topology>
    </subcellularLocation>
</comment>
<gene>
    <name evidence="8" type="primary">mrpC</name>
    <name evidence="8" type="ORF">DAMNIGENAA_36570</name>
</gene>
<feature type="transmembrane region" description="Helical" evidence="7">
    <location>
        <begin position="28"/>
        <end position="47"/>
    </location>
</feature>
<evidence type="ECO:0000256" key="1">
    <source>
        <dbReference type="ARBA" id="ARBA00004651"/>
    </source>
</evidence>